<dbReference type="EMBL" id="CM015721">
    <property type="protein sequence ID" value="KAF3694399.1"/>
    <property type="molecule type" value="Genomic_DNA"/>
</dbReference>
<dbReference type="GO" id="GO:0006313">
    <property type="term" value="P:DNA transposition"/>
    <property type="evidence" value="ECO:0007669"/>
    <property type="project" value="InterPro"/>
</dbReference>
<reference evidence="3" key="2">
    <citation type="submission" date="2019-02" db="EMBL/GenBank/DDBJ databases">
        <title>Opniocepnalus argus Var Kimnra genome.</title>
        <authorList>
            <person name="Zhou C."/>
            <person name="Xiao S."/>
        </authorList>
    </citation>
    <scope>NUCLEOTIDE SEQUENCE [LARGE SCALE GENOMIC DNA]</scope>
</reference>
<evidence type="ECO:0000313" key="3">
    <source>
        <dbReference type="Proteomes" id="UP000503349"/>
    </source>
</evidence>
<proteinExistence type="predicted"/>
<name>A0A6G1PVY6_CHAAH</name>
<sequence>MVTLKELQHFSVEREPSRRTTTSAALQQSGLYGRVARWKPLLSKRNMTACMKDSQTMRNNLVNTIPTVKPGGGSIRLWGCF</sequence>
<organism evidence="2 3">
    <name type="scientific">Channa argus</name>
    <name type="common">Northern snakehead</name>
    <name type="synonym">Ophicephalus argus</name>
    <dbReference type="NCBI Taxonomy" id="215402"/>
    <lineage>
        <taxon>Eukaryota</taxon>
        <taxon>Metazoa</taxon>
        <taxon>Chordata</taxon>
        <taxon>Craniata</taxon>
        <taxon>Vertebrata</taxon>
        <taxon>Euteleostomi</taxon>
        <taxon>Actinopterygii</taxon>
        <taxon>Neopterygii</taxon>
        <taxon>Teleostei</taxon>
        <taxon>Neoteleostei</taxon>
        <taxon>Acanthomorphata</taxon>
        <taxon>Anabantaria</taxon>
        <taxon>Anabantiformes</taxon>
        <taxon>Channoidei</taxon>
        <taxon>Channidae</taxon>
        <taxon>Channa</taxon>
    </lineage>
</organism>
<dbReference type="AlphaFoldDB" id="A0A6G1PVY6"/>
<dbReference type="Proteomes" id="UP000503349">
    <property type="component" value="Chromosome 10"/>
</dbReference>
<feature type="domain" description="Transposase Tc1-like" evidence="1">
    <location>
        <begin position="2"/>
        <end position="49"/>
    </location>
</feature>
<dbReference type="GO" id="GO:0003677">
    <property type="term" value="F:DNA binding"/>
    <property type="evidence" value="ECO:0007669"/>
    <property type="project" value="InterPro"/>
</dbReference>
<dbReference type="Pfam" id="PF01498">
    <property type="entry name" value="HTH_Tnp_Tc3_2"/>
    <property type="match status" value="1"/>
</dbReference>
<gene>
    <name evidence="2" type="ORF">EXN66_Car010075</name>
</gene>
<dbReference type="GO" id="GO:0015074">
    <property type="term" value="P:DNA integration"/>
    <property type="evidence" value="ECO:0007669"/>
    <property type="project" value="InterPro"/>
</dbReference>
<evidence type="ECO:0000259" key="1">
    <source>
        <dbReference type="Pfam" id="PF01498"/>
    </source>
</evidence>
<accession>A0A6G1PVY6</accession>
<protein>
    <recommendedName>
        <fullName evidence="1">Transposase Tc1-like domain-containing protein</fullName>
    </recommendedName>
</protein>
<keyword evidence="3" id="KW-1185">Reference proteome</keyword>
<reference evidence="2 3" key="1">
    <citation type="submission" date="2019-02" db="EMBL/GenBank/DDBJ databases">
        <title>Opniocepnalus argus genome.</title>
        <authorList>
            <person name="Zhou C."/>
            <person name="Xiao S."/>
        </authorList>
    </citation>
    <scope>NUCLEOTIDE SEQUENCE [LARGE SCALE GENOMIC DNA]</scope>
    <source>
        <strain evidence="2">OARG1902GOOAL</strain>
        <tissue evidence="2">Muscle</tissue>
    </source>
</reference>
<evidence type="ECO:0000313" key="2">
    <source>
        <dbReference type="EMBL" id="KAF3694399.1"/>
    </source>
</evidence>
<dbReference type="InterPro" id="IPR002492">
    <property type="entry name" value="Transposase_Tc1-like"/>
</dbReference>